<feature type="binding site" evidence="7">
    <location>
        <position position="196"/>
    </location>
    <ligand>
        <name>Zn(2+)</name>
        <dbReference type="ChEBI" id="CHEBI:29105"/>
    </ligand>
</feature>
<evidence type="ECO:0000256" key="3">
    <source>
        <dbReference type="ARBA" id="ARBA00022475"/>
    </source>
</evidence>
<dbReference type="EMBL" id="MFGC01000004">
    <property type="protein sequence ID" value="OGF28927.1"/>
    <property type="molecule type" value="Genomic_DNA"/>
</dbReference>
<feature type="transmembrane region" description="Helical" evidence="8">
    <location>
        <begin position="105"/>
        <end position="124"/>
    </location>
</feature>
<comment type="subcellular location">
    <subcellularLocation>
        <location evidence="1">Cell membrane</location>
        <topology evidence="1">Multi-pass membrane protein</topology>
    </subcellularLocation>
</comment>
<comment type="similarity">
    <text evidence="2">Belongs to the UPF0073 (Hly-III) family.</text>
</comment>
<keyword evidence="7" id="KW-0862">Zinc</keyword>
<feature type="binding site" evidence="7">
    <location>
        <position position="192"/>
    </location>
    <ligand>
        <name>Zn(2+)</name>
        <dbReference type="ChEBI" id="CHEBI:29105"/>
    </ligand>
</feature>
<dbReference type="PANTHER" id="PTHR20855">
    <property type="entry name" value="ADIPOR/PROGESTIN RECEPTOR-RELATED"/>
    <property type="match status" value="1"/>
</dbReference>
<evidence type="ECO:0000313" key="9">
    <source>
        <dbReference type="EMBL" id="OGF28927.1"/>
    </source>
</evidence>
<reference evidence="9 10" key="1">
    <citation type="journal article" date="2016" name="Nat. Commun.">
        <title>Thousands of microbial genomes shed light on interconnected biogeochemical processes in an aquifer system.</title>
        <authorList>
            <person name="Anantharaman K."/>
            <person name="Brown C.T."/>
            <person name="Hug L.A."/>
            <person name="Sharon I."/>
            <person name="Castelle C.J."/>
            <person name="Probst A.J."/>
            <person name="Thomas B.C."/>
            <person name="Singh A."/>
            <person name="Wilkins M.J."/>
            <person name="Karaoz U."/>
            <person name="Brodie E.L."/>
            <person name="Williams K.H."/>
            <person name="Hubbard S.S."/>
            <person name="Banfield J.F."/>
        </authorList>
    </citation>
    <scope>NUCLEOTIDE SEQUENCE [LARGE SCALE GENOMIC DNA]</scope>
</reference>
<evidence type="ECO:0000256" key="5">
    <source>
        <dbReference type="ARBA" id="ARBA00022989"/>
    </source>
</evidence>
<name>A0A1F5SQC7_9BACT</name>
<feature type="binding site" evidence="7">
    <location>
        <position position="63"/>
    </location>
    <ligand>
        <name>Zn(2+)</name>
        <dbReference type="ChEBI" id="CHEBI:29105"/>
    </ligand>
</feature>
<accession>A0A1F5SQC7</accession>
<dbReference type="AlphaFoldDB" id="A0A1F5SQC7"/>
<dbReference type="InterPro" id="IPR005744">
    <property type="entry name" value="Hy-lIII"/>
</dbReference>
<organism evidence="9 10">
    <name type="scientific">Candidatus Falkowbacteria bacterium RIFOXYA2_FULL_47_9</name>
    <dbReference type="NCBI Taxonomy" id="1797995"/>
    <lineage>
        <taxon>Bacteria</taxon>
        <taxon>Candidatus Falkowiibacteriota</taxon>
    </lineage>
</organism>
<keyword evidence="5 8" id="KW-1133">Transmembrane helix</keyword>
<keyword evidence="3" id="KW-1003">Cell membrane</keyword>
<feature type="transmembrane region" description="Helical" evidence="8">
    <location>
        <begin position="39"/>
        <end position="61"/>
    </location>
</feature>
<feature type="transmembrane region" description="Helical" evidence="8">
    <location>
        <begin position="162"/>
        <end position="182"/>
    </location>
</feature>
<dbReference type="Pfam" id="PF03006">
    <property type="entry name" value="HlyIII"/>
    <property type="match status" value="1"/>
</dbReference>
<feature type="transmembrane region" description="Helical" evidence="8">
    <location>
        <begin position="194"/>
        <end position="214"/>
    </location>
</feature>
<evidence type="ECO:0000256" key="2">
    <source>
        <dbReference type="ARBA" id="ARBA00008488"/>
    </source>
</evidence>
<feature type="transmembrane region" description="Helical" evidence="8">
    <location>
        <begin position="136"/>
        <end position="156"/>
    </location>
</feature>
<feature type="transmembrane region" description="Helical" evidence="8">
    <location>
        <begin position="12"/>
        <end position="33"/>
    </location>
</feature>
<comment type="caution">
    <text evidence="9">The sequence shown here is derived from an EMBL/GenBank/DDBJ whole genome shotgun (WGS) entry which is preliminary data.</text>
</comment>
<dbReference type="GO" id="GO:0140911">
    <property type="term" value="F:pore-forming activity"/>
    <property type="evidence" value="ECO:0007669"/>
    <property type="project" value="InterPro"/>
</dbReference>
<dbReference type="InterPro" id="IPR004254">
    <property type="entry name" value="AdipoR/HlyIII-related"/>
</dbReference>
<feature type="transmembrane region" description="Helical" evidence="8">
    <location>
        <begin position="81"/>
        <end position="99"/>
    </location>
</feature>
<dbReference type="NCBIfam" id="TIGR01065">
    <property type="entry name" value="hlyIII"/>
    <property type="match status" value="1"/>
</dbReference>
<dbReference type="GO" id="GO:0046872">
    <property type="term" value="F:metal ion binding"/>
    <property type="evidence" value="ECO:0007669"/>
    <property type="project" value="UniProtKB-KW"/>
</dbReference>
<dbReference type="STRING" id="1797995.A2242_00745"/>
<evidence type="ECO:0000256" key="4">
    <source>
        <dbReference type="ARBA" id="ARBA00022692"/>
    </source>
</evidence>
<sequence length="218" mass="24952">MHTRHHTNEYVSAATHGIGFGLSIAGLVLLVQAAQESSAWHVVAFSLFGASLICAYGASLLYHLIPDGHRTKELWRRFDHAMIYLLIAGTYMPVVLIPLRGGWGWSLFGVVWGIAFFGMIWQLANWQLPRWLSSVLYLLLGWLIIIAIVPLLHAISLPAFRWLLGGGLAYTFGVIFFGLEVIVTPRRYFGMHEIFHLFVLLGSFCHWWLMWRYILYIY</sequence>
<evidence type="ECO:0000313" key="10">
    <source>
        <dbReference type="Proteomes" id="UP000178925"/>
    </source>
</evidence>
<gene>
    <name evidence="9" type="ORF">A2242_00745</name>
</gene>
<keyword evidence="6 8" id="KW-0472">Membrane</keyword>
<evidence type="ECO:0000256" key="8">
    <source>
        <dbReference type="SAM" id="Phobius"/>
    </source>
</evidence>
<keyword evidence="4 8" id="KW-0812">Transmembrane</keyword>
<dbReference type="Proteomes" id="UP000178925">
    <property type="component" value="Unassembled WGS sequence"/>
</dbReference>
<dbReference type="PANTHER" id="PTHR20855:SF3">
    <property type="entry name" value="LD03007P"/>
    <property type="match status" value="1"/>
</dbReference>
<evidence type="ECO:0008006" key="11">
    <source>
        <dbReference type="Google" id="ProtNLM"/>
    </source>
</evidence>
<evidence type="ECO:0000256" key="1">
    <source>
        <dbReference type="ARBA" id="ARBA00004651"/>
    </source>
</evidence>
<evidence type="ECO:0000256" key="7">
    <source>
        <dbReference type="PIRSR" id="PIRSR604254-1"/>
    </source>
</evidence>
<dbReference type="GO" id="GO:0005886">
    <property type="term" value="C:plasma membrane"/>
    <property type="evidence" value="ECO:0007669"/>
    <property type="project" value="UniProtKB-SubCell"/>
</dbReference>
<protein>
    <recommendedName>
        <fullName evidence="11">Hemolysin</fullName>
    </recommendedName>
</protein>
<evidence type="ECO:0000256" key="6">
    <source>
        <dbReference type="ARBA" id="ARBA00023136"/>
    </source>
</evidence>
<proteinExistence type="inferred from homology"/>
<keyword evidence="7" id="KW-0479">Metal-binding</keyword>